<dbReference type="InterPro" id="IPR003305">
    <property type="entry name" value="CenC_carb-bd"/>
</dbReference>
<keyword evidence="6" id="KW-1185">Reference proteome</keyword>
<feature type="signal peptide" evidence="3">
    <location>
        <begin position="1"/>
        <end position="20"/>
    </location>
</feature>
<evidence type="ECO:0000256" key="3">
    <source>
        <dbReference type="SAM" id="SignalP"/>
    </source>
</evidence>
<keyword evidence="1" id="KW-0378">Hydrolase</keyword>
<dbReference type="Gene3D" id="2.60.120.260">
    <property type="entry name" value="Galactose-binding domain-like"/>
    <property type="match status" value="1"/>
</dbReference>
<accession>A0A319EHP2</accession>
<organism evidence="5 6">
    <name type="scientific">Aspergillus sclerotiicarbonarius (strain CBS 121057 / IBT 28362)</name>
    <dbReference type="NCBI Taxonomy" id="1448318"/>
    <lineage>
        <taxon>Eukaryota</taxon>
        <taxon>Fungi</taxon>
        <taxon>Dikarya</taxon>
        <taxon>Ascomycota</taxon>
        <taxon>Pezizomycotina</taxon>
        <taxon>Eurotiomycetes</taxon>
        <taxon>Eurotiomycetidae</taxon>
        <taxon>Eurotiales</taxon>
        <taxon>Aspergillaceae</taxon>
        <taxon>Aspergillus</taxon>
        <taxon>Aspergillus subgen. Circumdati</taxon>
    </lineage>
</organism>
<dbReference type="InterPro" id="IPR008979">
    <property type="entry name" value="Galactose-bd-like_sf"/>
</dbReference>
<proteinExistence type="predicted"/>
<dbReference type="EMBL" id="KZ826325">
    <property type="protein sequence ID" value="PYI09856.1"/>
    <property type="molecule type" value="Genomic_DNA"/>
</dbReference>
<dbReference type="AlphaFoldDB" id="A0A319EHP2"/>
<name>A0A319EHP2_ASPSB</name>
<evidence type="ECO:0000313" key="5">
    <source>
        <dbReference type="EMBL" id="PYI09856.1"/>
    </source>
</evidence>
<feature type="chain" id="PRO_5016300277" description="CBM-cenC domain-containing protein" evidence="3">
    <location>
        <begin position="21"/>
        <end position="380"/>
    </location>
</feature>
<evidence type="ECO:0000256" key="1">
    <source>
        <dbReference type="ARBA" id="ARBA00022801"/>
    </source>
</evidence>
<sequence>MLLPTTLVLTSWILLPLSAAETTVITGTTESCTTTAEFLTNPSFDTGTLNPWEVLTGYGSVSVVQDTAYDRGYVANLAEGYTLSAVYQTVTGLTVGASYTLSYDYMIDSAARSGTAAFYLCVDGVASANRLTDKVVSYTTAGTSWETLSTTFTPTSDTHEFYIFVYVITASTDPDILLDNAQFLAASEDDYLETCTTSTYTSTSTIAISTSGSAAISSPVPIRSSSVIATVSSVIPTSTPSQFSVVNAAPSNTLKSPIPSSGSVITNTPLVSVSSNSRVIQSSPSSKASSSSSLVPSAHPSSSAIPSSAGTPSTALSSSSLQAVSPSTASSTVVIRSSSAAPISAPPAVSTPGSEPEEVVTVVSTVYTTSIATVLECPAS</sequence>
<protein>
    <recommendedName>
        <fullName evidence="4">CBM-cenC domain-containing protein</fullName>
    </recommendedName>
</protein>
<evidence type="ECO:0000256" key="2">
    <source>
        <dbReference type="SAM" id="MobiDB-lite"/>
    </source>
</evidence>
<dbReference type="OrthoDB" id="3565477at2759"/>
<dbReference type="VEuPathDB" id="FungiDB:BO78DRAFT_394722"/>
<keyword evidence="3" id="KW-0732">Signal</keyword>
<feature type="region of interest" description="Disordered" evidence="2">
    <location>
        <begin position="281"/>
        <end position="318"/>
    </location>
</feature>
<dbReference type="SUPFAM" id="SSF49785">
    <property type="entry name" value="Galactose-binding domain-like"/>
    <property type="match status" value="1"/>
</dbReference>
<evidence type="ECO:0000313" key="6">
    <source>
        <dbReference type="Proteomes" id="UP000248423"/>
    </source>
</evidence>
<dbReference type="Pfam" id="PF02018">
    <property type="entry name" value="CBM_4_9"/>
    <property type="match status" value="1"/>
</dbReference>
<dbReference type="Proteomes" id="UP000248423">
    <property type="component" value="Unassembled WGS sequence"/>
</dbReference>
<gene>
    <name evidence="5" type="ORF">BO78DRAFT_394722</name>
</gene>
<dbReference type="STRING" id="1448318.A0A319EHP2"/>
<feature type="domain" description="CBM-cenC" evidence="4">
    <location>
        <begin position="38"/>
        <end position="168"/>
    </location>
</feature>
<dbReference type="GO" id="GO:0016798">
    <property type="term" value="F:hydrolase activity, acting on glycosyl bonds"/>
    <property type="evidence" value="ECO:0007669"/>
    <property type="project" value="InterPro"/>
</dbReference>
<reference evidence="5 6" key="1">
    <citation type="submission" date="2018-02" db="EMBL/GenBank/DDBJ databases">
        <title>The genomes of Aspergillus section Nigri reveals drivers in fungal speciation.</title>
        <authorList>
            <consortium name="DOE Joint Genome Institute"/>
            <person name="Vesth T.C."/>
            <person name="Nybo J."/>
            <person name="Theobald S."/>
            <person name="Brandl J."/>
            <person name="Frisvad J.C."/>
            <person name="Nielsen K.F."/>
            <person name="Lyhne E.K."/>
            <person name="Kogle M.E."/>
            <person name="Kuo A."/>
            <person name="Riley R."/>
            <person name="Clum A."/>
            <person name="Nolan M."/>
            <person name="Lipzen A."/>
            <person name="Salamov A."/>
            <person name="Henrissat B."/>
            <person name="Wiebenga A."/>
            <person name="De vries R.P."/>
            <person name="Grigoriev I.V."/>
            <person name="Mortensen U.H."/>
            <person name="Andersen M.R."/>
            <person name="Baker S.E."/>
        </authorList>
    </citation>
    <scope>NUCLEOTIDE SEQUENCE [LARGE SCALE GENOMIC DNA]</scope>
    <source>
        <strain evidence="5 6">CBS 121057</strain>
    </source>
</reference>
<evidence type="ECO:0000259" key="4">
    <source>
        <dbReference type="Pfam" id="PF02018"/>
    </source>
</evidence>